<protein>
    <recommendedName>
        <fullName evidence="4">DUF5642 domain-containing protein</fullName>
    </recommendedName>
</protein>
<feature type="chain" id="PRO_5038966000" description="DUF5642 domain-containing protein" evidence="1">
    <location>
        <begin position="20"/>
        <end position="202"/>
    </location>
</feature>
<name>A0A172UUD9_9MYCO</name>
<reference evidence="2 3" key="1">
    <citation type="submission" date="2016-05" db="EMBL/GenBank/DDBJ databases">
        <title>Complete genome sequence of a phthalic acid esters degrading Mycobacterium sp. YC-RL4.</title>
        <authorList>
            <person name="Ren L."/>
            <person name="Fan S."/>
            <person name="Ruth N."/>
            <person name="Jia Y."/>
            <person name="Wang J."/>
            <person name="Qiao C."/>
        </authorList>
    </citation>
    <scope>NUCLEOTIDE SEQUENCE [LARGE SCALE GENOMIC DNA]</scope>
    <source>
        <strain evidence="2 3">YC-RL4</strain>
    </source>
</reference>
<feature type="signal peptide" evidence="1">
    <location>
        <begin position="1"/>
        <end position="19"/>
    </location>
</feature>
<evidence type="ECO:0008006" key="4">
    <source>
        <dbReference type="Google" id="ProtNLM"/>
    </source>
</evidence>
<evidence type="ECO:0000313" key="2">
    <source>
        <dbReference type="EMBL" id="ANE82711.1"/>
    </source>
</evidence>
<dbReference type="PROSITE" id="PS51257">
    <property type="entry name" value="PROKAR_LIPOPROTEIN"/>
    <property type="match status" value="1"/>
</dbReference>
<accession>A0A172UUD9</accession>
<dbReference type="STRING" id="1682113.A7U43_07055"/>
<proteinExistence type="predicted"/>
<keyword evidence="1" id="KW-0732">Signal</keyword>
<dbReference type="AlphaFoldDB" id="A0A172UUD9"/>
<dbReference type="Proteomes" id="UP000077143">
    <property type="component" value="Chromosome"/>
</dbReference>
<evidence type="ECO:0000313" key="3">
    <source>
        <dbReference type="Proteomes" id="UP000077143"/>
    </source>
</evidence>
<keyword evidence="3" id="KW-1185">Reference proteome</keyword>
<dbReference type="EMBL" id="CP015596">
    <property type="protein sequence ID" value="ANE82711.1"/>
    <property type="molecule type" value="Genomic_DNA"/>
</dbReference>
<evidence type="ECO:0000256" key="1">
    <source>
        <dbReference type="SAM" id="SignalP"/>
    </source>
</evidence>
<sequence length="202" mass="20826">MLSRSHFVAAALITVTVSACTPAEPGGAASSAPAPTLPAFTTSSTSTAAPQASDYRDLLLTAADLTDADDTFVQRSREPSPDGHPGASAFFVNAQDTRAVIDTVLIYPDDAAAAAALQQAVSTRKVVGDPQPTGVGQGGVVIRGTRPDEDKAVTLLLFTEGPALVRLEFQSADGDVTTDPFVTSIGKMQQIALRVGLADDEQ</sequence>
<organism evidence="2 3">
    <name type="scientific">Mycobacterium adipatum</name>
    <dbReference type="NCBI Taxonomy" id="1682113"/>
    <lineage>
        <taxon>Bacteria</taxon>
        <taxon>Bacillati</taxon>
        <taxon>Actinomycetota</taxon>
        <taxon>Actinomycetes</taxon>
        <taxon>Mycobacteriales</taxon>
        <taxon>Mycobacteriaceae</taxon>
        <taxon>Mycobacterium</taxon>
    </lineage>
</organism>
<dbReference type="KEGG" id="madi:A7U43_07055"/>
<gene>
    <name evidence="2" type="ORF">A7U43_07055</name>
</gene>